<proteinExistence type="predicted"/>
<name>A0A124GSK9_PENFR</name>
<sequence>MMPDLTSTGATTVQVAKAAQRGVLALLENIQASERTSELLNKVGRQLLSTKKRLESIISEVEGTYSCDIRLSCKVHIHLRAAISNTQDACERFLGTFKEWKDHSPSLYLHESDSGSFDIFEETELRLFSESLQMLENTILMAEENSVLLDEIPISRALSDVEWTSILSRENELFSAAIDMNRKQHVLQDRRLALKRIVRESEAYEVGTQYHRNFLGELLSEISRLRSGQPVYTEEEDQLPIDAINTNTGDHQFPQRDEALQGGESPIPTLANMRHPCPFSQFPSA</sequence>
<gene>
    <name evidence="2" type="ORF">ACN42_g2337</name>
</gene>
<evidence type="ECO:0000256" key="1">
    <source>
        <dbReference type="SAM" id="MobiDB-lite"/>
    </source>
</evidence>
<protein>
    <recommendedName>
        <fullName evidence="4">Fungal N-terminal domain-containing protein</fullName>
    </recommendedName>
</protein>
<keyword evidence="3" id="KW-1185">Reference proteome</keyword>
<reference evidence="2 3" key="1">
    <citation type="submission" date="2015-10" db="EMBL/GenBank/DDBJ databases">
        <title>Genome sequencing of Penicillium freii.</title>
        <authorList>
            <person name="Nguyen H.D."/>
            <person name="Visagie C.M."/>
            <person name="Seifert K.A."/>
        </authorList>
    </citation>
    <scope>NUCLEOTIDE SEQUENCE [LARGE SCALE GENOMIC DNA]</scope>
    <source>
        <strain evidence="2 3">DAOM 242723</strain>
    </source>
</reference>
<organism evidence="2 3">
    <name type="scientific">Penicillium freii</name>
    <dbReference type="NCBI Taxonomy" id="48697"/>
    <lineage>
        <taxon>Eukaryota</taxon>
        <taxon>Fungi</taxon>
        <taxon>Dikarya</taxon>
        <taxon>Ascomycota</taxon>
        <taxon>Pezizomycotina</taxon>
        <taxon>Eurotiomycetes</taxon>
        <taxon>Eurotiomycetidae</taxon>
        <taxon>Eurotiales</taxon>
        <taxon>Aspergillaceae</taxon>
        <taxon>Penicillium</taxon>
    </lineage>
</organism>
<dbReference type="AlphaFoldDB" id="A0A124GSK9"/>
<evidence type="ECO:0000313" key="3">
    <source>
        <dbReference type="Proteomes" id="UP000055045"/>
    </source>
</evidence>
<accession>A0A124GSK9</accession>
<dbReference type="EMBL" id="LLXE01000041">
    <property type="protein sequence ID" value="KUM64746.1"/>
    <property type="molecule type" value="Genomic_DNA"/>
</dbReference>
<evidence type="ECO:0000313" key="2">
    <source>
        <dbReference type="EMBL" id="KUM64746.1"/>
    </source>
</evidence>
<evidence type="ECO:0008006" key="4">
    <source>
        <dbReference type="Google" id="ProtNLM"/>
    </source>
</evidence>
<comment type="caution">
    <text evidence="2">The sequence shown here is derived from an EMBL/GenBank/DDBJ whole genome shotgun (WGS) entry which is preliminary data.</text>
</comment>
<dbReference type="Proteomes" id="UP000055045">
    <property type="component" value="Unassembled WGS sequence"/>
</dbReference>
<feature type="region of interest" description="Disordered" evidence="1">
    <location>
        <begin position="247"/>
        <end position="285"/>
    </location>
</feature>